<sequence length="180" mass="20140">MLYYSGRFNIPRQDAGAQKLHRSLAIIARSSSVTIFGRRSASVGMRGGPGAGPARRAAHLHQHLPLHHEEREQLRDDGQGRAGPELRLRHTADKERSLLQRLQAAAGRLQEEVQRLHQRQHRRRHLLRPQDLRGAGLQVLAKIPHALQGQASDTAQELPLQNGLRHGRARSSAGACWKLH</sequence>
<dbReference type="EMBL" id="JBJJXI010000021">
    <property type="protein sequence ID" value="KAL3405091.1"/>
    <property type="molecule type" value="Genomic_DNA"/>
</dbReference>
<name>A0ABD2XIP3_9HYME</name>
<dbReference type="AlphaFoldDB" id="A0ABD2XIP3"/>
<protein>
    <submittedName>
        <fullName evidence="2">Uncharacterized protein</fullName>
    </submittedName>
</protein>
<dbReference type="Proteomes" id="UP001627154">
    <property type="component" value="Unassembled WGS sequence"/>
</dbReference>
<evidence type="ECO:0000256" key="1">
    <source>
        <dbReference type="SAM" id="Coils"/>
    </source>
</evidence>
<gene>
    <name evidence="2" type="ORF">TKK_002148</name>
</gene>
<accession>A0ABD2XIP3</accession>
<proteinExistence type="predicted"/>
<feature type="coiled-coil region" evidence="1">
    <location>
        <begin position="92"/>
        <end position="119"/>
    </location>
</feature>
<comment type="caution">
    <text evidence="2">The sequence shown here is derived from an EMBL/GenBank/DDBJ whole genome shotgun (WGS) entry which is preliminary data.</text>
</comment>
<evidence type="ECO:0000313" key="2">
    <source>
        <dbReference type="EMBL" id="KAL3405091.1"/>
    </source>
</evidence>
<evidence type="ECO:0000313" key="3">
    <source>
        <dbReference type="Proteomes" id="UP001627154"/>
    </source>
</evidence>
<reference evidence="2 3" key="1">
    <citation type="journal article" date="2024" name="bioRxiv">
        <title>A reference genome for Trichogramma kaykai: A tiny desert-dwelling parasitoid wasp with competing sex-ratio distorters.</title>
        <authorList>
            <person name="Culotta J."/>
            <person name="Lindsey A.R."/>
        </authorList>
    </citation>
    <scope>NUCLEOTIDE SEQUENCE [LARGE SCALE GENOMIC DNA]</scope>
    <source>
        <strain evidence="2 3">KSX58</strain>
    </source>
</reference>
<keyword evidence="3" id="KW-1185">Reference proteome</keyword>
<organism evidence="2 3">
    <name type="scientific">Trichogramma kaykai</name>
    <dbReference type="NCBI Taxonomy" id="54128"/>
    <lineage>
        <taxon>Eukaryota</taxon>
        <taxon>Metazoa</taxon>
        <taxon>Ecdysozoa</taxon>
        <taxon>Arthropoda</taxon>
        <taxon>Hexapoda</taxon>
        <taxon>Insecta</taxon>
        <taxon>Pterygota</taxon>
        <taxon>Neoptera</taxon>
        <taxon>Endopterygota</taxon>
        <taxon>Hymenoptera</taxon>
        <taxon>Apocrita</taxon>
        <taxon>Proctotrupomorpha</taxon>
        <taxon>Chalcidoidea</taxon>
        <taxon>Trichogrammatidae</taxon>
        <taxon>Trichogramma</taxon>
    </lineage>
</organism>
<keyword evidence="1" id="KW-0175">Coiled coil</keyword>